<gene>
    <name evidence="1" type="ORF">SAMN04490243_1297</name>
</gene>
<proteinExistence type="predicted"/>
<dbReference type="RefSeq" id="WP_092981608.1">
    <property type="nucleotide sequence ID" value="NZ_FOYQ01000001.1"/>
</dbReference>
<keyword evidence="1" id="KW-0378">Hydrolase</keyword>
<evidence type="ECO:0000313" key="1">
    <source>
        <dbReference type="EMBL" id="SFR37645.1"/>
    </source>
</evidence>
<dbReference type="CDD" id="cd00586">
    <property type="entry name" value="4HBT"/>
    <property type="match status" value="1"/>
</dbReference>
<reference evidence="1 2" key="1">
    <citation type="submission" date="2016-10" db="EMBL/GenBank/DDBJ databases">
        <authorList>
            <person name="de Groot N.N."/>
        </authorList>
    </citation>
    <scope>NUCLEOTIDE SEQUENCE [LARGE SCALE GENOMIC DNA]</scope>
    <source>
        <strain evidence="1 2">DSM 21019</strain>
    </source>
</reference>
<organism evidence="1 2">
    <name type="scientific">Robiginitalea myxolifaciens</name>
    <dbReference type="NCBI Taxonomy" id="400055"/>
    <lineage>
        <taxon>Bacteria</taxon>
        <taxon>Pseudomonadati</taxon>
        <taxon>Bacteroidota</taxon>
        <taxon>Flavobacteriia</taxon>
        <taxon>Flavobacteriales</taxon>
        <taxon>Flavobacteriaceae</taxon>
        <taxon>Robiginitalea</taxon>
    </lineage>
</organism>
<protein>
    <submittedName>
        <fullName evidence="1">Acyl-CoA thioester hydrolase</fullName>
    </submittedName>
</protein>
<dbReference type="InterPro" id="IPR029069">
    <property type="entry name" value="HotDog_dom_sf"/>
</dbReference>
<dbReference type="OrthoDB" id="760345at2"/>
<dbReference type="GO" id="GO:0016787">
    <property type="term" value="F:hydrolase activity"/>
    <property type="evidence" value="ECO:0007669"/>
    <property type="project" value="UniProtKB-KW"/>
</dbReference>
<dbReference type="Gene3D" id="3.10.129.10">
    <property type="entry name" value="Hotdog Thioesterase"/>
    <property type="match status" value="1"/>
</dbReference>
<name>A0A1I6G631_9FLAO</name>
<evidence type="ECO:0000313" key="2">
    <source>
        <dbReference type="Proteomes" id="UP000199534"/>
    </source>
</evidence>
<dbReference type="Proteomes" id="UP000199534">
    <property type="component" value="Unassembled WGS sequence"/>
</dbReference>
<dbReference type="SUPFAM" id="SSF54637">
    <property type="entry name" value="Thioesterase/thiol ester dehydrase-isomerase"/>
    <property type="match status" value="1"/>
</dbReference>
<dbReference type="AlphaFoldDB" id="A0A1I6G631"/>
<sequence>MYSKSFEVRWSDLDANWHLANSAYTNFMSHTRMSYFYDNGFTPLAMKEAGIGPVVFYEHMYYFREVLPGPPIRVTLELKGLSKDGMFFEFLHNFYDFTGKHKAQCEMMGGWIDMKARKLCSLQGDLLEATMAVEKAEDFRWLTREDTRKFARRPKDLE</sequence>
<dbReference type="Pfam" id="PF13279">
    <property type="entry name" value="4HBT_2"/>
    <property type="match status" value="1"/>
</dbReference>
<accession>A0A1I6G631</accession>
<keyword evidence="2" id="KW-1185">Reference proteome</keyword>
<dbReference type="STRING" id="400055.SAMN04490243_1297"/>
<dbReference type="EMBL" id="FOYQ01000001">
    <property type="protein sequence ID" value="SFR37645.1"/>
    <property type="molecule type" value="Genomic_DNA"/>
</dbReference>